<comment type="caution">
    <text evidence="2">The sequence shown here is derived from an EMBL/GenBank/DDBJ whole genome shotgun (WGS) entry which is preliminary data.</text>
</comment>
<evidence type="ECO:0000256" key="1">
    <source>
        <dbReference type="SAM" id="MobiDB-lite"/>
    </source>
</evidence>
<keyword evidence="3" id="KW-1185">Reference proteome</keyword>
<evidence type="ECO:0000313" key="3">
    <source>
        <dbReference type="Proteomes" id="UP000052023"/>
    </source>
</evidence>
<protein>
    <submittedName>
        <fullName evidence="2">Uncharacterized protein</fullName>
    </submittedName>
</protein>
<organism evidence="2 3">
    <name type="scientific">Bradyrhizobium retamae</name>
    <dbReference type="NCBI Taxonomy" id="1300035"/>
    <lineage>
        <taxon>Bacteria</taxon>
        <taxon>Pseudomonadati</taxon>
        <taxon>Pseudomonadota</taxon>
        <taxon>Alphaproteobacteria</taxon>
        <taxon>Hyphomicrobiales</taxon>
        <taxon>Nitrobacteraceae</taxon>
        <taxon>Bradyrhizobium</taxon>
    </lineage>
</organism>
<proteinExistence type="predicted"/>
<feature type="region of interest" description="Disordered" evidence="1">
    <location>
        <begin position="1"/>
        <end position="22"/>
    </location>
</feature>
<gene>
    <name evidence="2" type="ORF">CQ13_31790</name>
</gene>
<name>A0A0R3MT92_9BRAD</name>
<dbReference type="AlphaFoldDB" id="A0A0R3MT92"/>
<evidence type="ECO:0000313" key="2">
    <source>
        <dbReference type="EMBL" id="KRR20896.1"/>
    </source>
</evidence>
<dbReference type="Proteomes" id="UP000052023">
    <property type="component" value="Unassembled WGS sequence"/>
</dbReference>
<feature type="compositionally biased region" description="Basic and acidic residues" evidence="1">
    <location>
        <begin position="11"/>
        <end position="20"/>
    </location>
</feature>
<reference evidence="2 3" key="1">
    <citation type="submission" date="2014-03" db="EMBL/GenBank/DDBJ databases">
        <title>Bradyrhizobium valentinum sp. nov., isolated from effective nodules of Lupinus mariae-josephae, a lupine endemic of basic-lime soils in Eastern Spain.</title>
        <authorList>
            <person name="Duran D."/>
            <person name="Rey L."/>
            <person name="Navarro A."/>
            <person name="Busquets A."/>
            <person name="Imperial J."/>
            <person name="Ruiz-Argueso T."/>
        </authorList>
    </citation>
    <scope>NUCLEOTIDE SEQUENCE [LARGE SCALE GENOMIC DNA]</scope>
    <source>
        <strain evidence="2 3">Ro19</strain>
    </source>
</reference>
<feature type="region of interest" description="Disordered" evidence="1">
    <location>
        <begin position="71"/>
        <end position="90"/>
    </location>
</feature>
<accession>A0A0R3MT92</accession>
<sequence length="309" mass="30879">MVMADAVKNARRSDEAERSRHLAATESVAFATMLLGLLNDADTALHRLEHEPARAAEPAALHPPPAAIVPAALQPADPAPGHEDQHTGVIEPPAADLSSAVHADATATNTPQDTTAMLAEAPSGDVLATQAFASTPVLSSFGAALDHAPSAGAGSPPSGSSIASPSFDLGASAHNLADSLTGIVDTTLATVSSTIASVSATVGQLTATVTGTASHLLDGLTGTVTGLIPDAPAPGLLEPLTTNLSGPTSSTTDFSGAAQHDIPLLDTAGAIPTSLLHPIPLQLGFLGQPTMDGHEPHDGAFSALGIHHF</sequence>
<dbReference type="EMBL" id="LLYA01000175">
    <property type="protein sequence ID" value="KRR20896.1"/>
    <property type="molecule type" value="Genomic_DNA"/>
</dbReference>